<evidence type="ECO:0000256" key="9">
    <source>
        <dbReference type="ARBA" id="ARBA00024191"/>
    </source>
</evidence>
<keyword evidence="7" id="KW-0594">Phospholipid biosynthesis</keyword>
<evidence type="ECO:0000256" key="1">
    <source>
        <dbReference type="ARBA" id="ARBA00005189"/>
    </source>
</evidence>
<accession>A0ABP1QN61</accession>
<protein>
    <recommendedName>
        <fullName evidence="10">ethanolamine-phosphate cytidylyltransferase</fullName>
        <ecNumber evidence="10">2.7.7.14</ecNumber>
    </recommendedName>
    <alternativeName>
        <fullName evidence="11">CTP:phosphoethanolamine cytidylyltransferase</fullName>
    </alternativeName>
</protein>
<dbReference type="InterPro" id="IPR014729">
    <property type="entry name" value="Rossmann-like_a/b/a_fold"/>
</dbReference>
<evidence type="ECO:0000256" key="8">
    <source>
        <dbReference type="ARBA" id="ARBA00023264"/>
    </source>
</evidence>
<keyword evidence="5" id="KW-0548">Nucleotidyltransferase</keyword>
<comment type="similarity">
    <text evidence="2">Belongs to the cytidylyltransferase family.</text>
</comment>
<dbReference type="Gene3D" id="3.40.50.620">
    <property type="entry name" value="HUPs"/>
    <property type="match status" value="2"/>
</dbReference>
<evidence type="ECO:0000256" key="11">
    <source>
        <dbReference type="ARBA" id="ARBA00031473"/>
    </source>
</evidence>
<dbReference type="PANTHER" id="PTHR45780">
    <property type="entry name" value="ETHANOLAMINE-PHOSPHATE CYTIDYLYLTRANSFERASE"/>
    <property type="match status" value="1"/>
</dbReference>
<sequence>MLKANKWVDDIVENASMELSKQCLKAHACDYAFLMGQIENLNLESDEHWNDLTECGLLKLICPSKHDPCITSADIINRILLLEPRDDNNNTQSGRTWDPPKLTFPYSISCKELLRFRTGNIPKSTDKIVYVDGSFDVFHPGHVSLLEKAYALGWST</sequence>
<evidence type="ECO:0000256" key="7">
    <source>
        <dbReference type="ARBA" id="ARBA00023209"/>
    </source>
</evidence>
<gene>
    <name evidence="12" type="ORF">ODALV1_LOCUS13320</name>
</gene>
<keyword evidence="13" id="KW-1185">Reference proteome</keyword>
<evidence type="ECO:0000313" key="12">
    <source>
        <dbReference type="EMBL" id="CAL8109391.1"/>
    </source>
</evidence>
<evidence type="ECO:0000256" key="4">
    <source>
        <dbReference type="ARBA" id="ARBA00022679"/>
    </source>
</evidence>
<organism evidence="12 13">
    <name type="scientific">Orchesella dallaii</name>
    <dbReference type="NCBI Taxonomy" id="48710"/>
    <lineage>
        <taxon>Eukaryota</taxon>
        <taxon>Metazoa</taxon>
        <taxon>Ecdysozoa</taxon>
        <taxon>Arthropoda</taxon>
        <taxon>Hexapoda</taxon>
        <taxon>Collembola</taxon>
        <taxon>Entomobryomorpha</taxon>
        <taxon>Entomobryoidea</taxon>
        <taxon>Orchesellidae</taxon>
        <taxon>Orchesellinae</taxon>
        <taxon>Orchesella</taxon>
    </lineage>
</organism>
<dbReference type="SUPFAM" id="SSF52374">
    <property type="entry name" value="Nucleotidylyl transferase"/>
    <property type="match status" value="1"/>
</dbReference>
<comment type="pathway">
    <text evidence="1">Lipid metabolism.</text>
</comment>
<reference evidence="12 13" key="1">
    <citation type="submission" date="2024-08" db="EMBL/GenBank/DDBJ databases">
        <authorList>
            <person name="Cucini C."/>
            <person name="Frati F."/>
        </authorList>
    </citation>
    <scope>NUCLEOTIDE SEQUENCE [LARGE SCALE GENOMIC DNA]</scope>
</reference>
<proteinExistence type="inferred from homology"/>
<evidence type="ECO:0000256" key="6">
    <source>
        <dbReference type="ARBA" id="ARBA00023098"/>
    </source>
</evidence>
<evidence type="ECO:0000256" key="5">
    <source>
        <dbReference type="ARBA" id="ARBA00022695"/>
    </source>
</evidence>
<keyword evidence="3" id="KW-0444">Lipid biosynthesis</keyword>
<evidence type="ECO:0000256" key="10">
    <source>
        <dbReference type="ARBA" id="ARBA00024221"/>
    </source>
</evidence>
<dbReference type="InterPro" id="IPR044608">
    <property type="entry name" value="Ect1/PCYT2"/>
</dbReference>
<dbReference type="Proteomes" id="UP001642540">
    <property type="component" value="Unassembled WGS sequence"/>
</dbReference>
<keyword evidence="6" id="KW-0443">Lipid metabolism</keyword>
<evidence type="ECO:0000256" key="2">
    <source>
        <dbReference type="ARBA" id="ARBA00010101"/>
    </source>
</evidence>
<keyword evidence="8" id="KW-1208">Phospholipid metabolism</keyword>
<dbReference type="InterPro" id="IPR004821">
    <property type="entry name" value="Cyt_trans-like"/>
</dbReference>
<evidence type="ECO:0000256" key="3">
    <source>
        <dbReference type="ARBA" id="ARBA00022516"/>
    </source>
</evidence>
<name>A0ABP1QN61_9HEXA</name>
<dbReference type="EMBL" id="CAXLJM020000041">
    <property type="protein sequence ID" value="CAL8109391.1"/>
    <property type="molecule type" value="Genomic_DNA"/>
</dbReference>
<dbReference type="NCBIfam" id="TIGR00125">
    <property type="entry name" value="cyt_tran_rel"/>
    <property type="match status" value="1"/>
</dbReference>
<comment type="pathway">
    <text evidence="9">Phospholipid metabolism; phosphatidylethanolamine biosynthesis; phosphatidylethanolamine from ethanolamine: step 2/3.</text>
</comment>
<evidence type="ECO:0000313" key="13">
    <source>
        <dbReference type="Proteomes" id="UP001642540"/>
    </source>
</evidence>
<dbReference type="EC" id="2.7.7.14" evidence="10"/>
<keyword evidence="4" id="KW-0808">Transferase</keyword>
<comment type="caution">
    <text evidence="12">The sequence shown here is derived from an EMBL/GenBank/DDBJ whole genome shotgun (WGS) entry which is preliminary data.</text>
</comment>
<dbReference type="PANTHER" id="PTHR45780:SF2">
    <property type="entry name" value="ETHANOLAMINE-PHOSPHATE CYTIDYLYLTRANSFERASE"/>
    <property type="match status" value="1"/>
</dbReference>